<dbReference type="GO" id="GO:0031072">
    <property type="term" value="F:heat shock protein binding"/>
    <property type="evidence" value="ECO:0007669"/>
    <property type="project" value="InterPro"/>
</dbReference>
<feature type="binding site" evidence="10">
    <location>
        <position position="139"/>
    </location>
    <ligand>
        <name>Zn(2+)</name>
        <dbReference type="ChEBI" id="CHEBI:29105"/>
        <label>2</label>
    </ligand>
</feature>
<dbReference type="AlphaFoldDB" id="A0A2S9XJH5"/>
<dbReference type="EMBL" id="PVNK01000201">
    <property type="protein sequence ID" value="PRP92890.1"/>
    <property type="molecule type" value="Genomic_DNA"/>
</dbReference>
<evidence type="ECO:0000256" key="1">
    <source>
        <dbReference type="ARBA" id="ARBA00022705"/>
    </source>
</evidence>
<evidence type="ECO:0000256" key="10">
    <source>
        <dbReference type="HAMAP-Rule" id="MF_01152"/>
    </source>
</evidence>
<evidence type="ECO:0000256" key="6">
    <source>
        <dbReference type="ARBA" id="ARBA00023016"/>
    </source>
</evidence>
<keyword evidence="7 10" id="KW-0143">Chaperone</keyword>
<comment type="domain">
    <text evidence="10">The J domain is necessary and sufficient to stimulate DnaK ATPase activity. Zinc center 1 plays an important role in the autonomous, DnaK-independent chaperone activity of DnaJ. Zinc center 2 is essential for interaction with DnaK and for DnaJ activity.</text>
</comment>
<dbReference type="InterPro" id="IPR001623">
    <property type="entry name" value="DnaJ_domain"/>
</dbReference>
<dbReference type="Gene3D" id="2.10.230.10">
    <property type="entry name" value="Heat shock protein DnaJ, cysteine-rich domain"/>
    <property type="match status" value="1"/>
</dbReference>
<dbReference type="Pfam" id="PF01556">
    <property type="entry name" value="DnaJ_C"/>
    <property type="match status" value="1"/>
</dbReference>
<protein>
    <recommendedName>
        <fullName evidence="9 10">Chaperone protein DnaJ</fullName>
    </recommendedName>
</protein>
<evidence type="ECO:0000256" key="2">
    <source>
        <dbReference type="ARBA" id="ARBA00022723"/>
    </source>
</evidence>
<keyword evidence="2 10" id="KW-0479">Metal-binding</keyword>
<feature type="binding site" evidence="10">
    <location>
        <position position="172"/>
    </location>
    <ligand>
        <name>Zn(2+)</name>
        <dbReference type="ChEBI" id="CHEBI:29105"/>
        <label>1</label>
    </ligand>
</feature>
<proteinExistence type="inferred from homology"/>
<comment type="caution">
    <text evidence="14">The sequence shown here is derived from an EMBL/GenBank/DDBJ whole genome shotgun (WGS) entry which is preliminary data.</text>
</comment>
<evidence type="ECO:0000313" key="14">
    <source>
        <dbReference type="EMBL" id="PRP92890.1"/>
    </source>
</evidence>
<keyword evidence="1 10" id="KW-0235">DNA replication</keyword>
<comment type="cofactor">
    <cofactor evidence="10">
        <name>Zn(2+)</name>
        <dbReference type="ChEBI" id="CHEBI:29105"/>
    </cofactor>
    <text evidence="10">Binds 2 Zn(2+) ions per monomer.</text>
</comment>
<dbReference type="Proteomes" id="UP000237968">
    <property type="component" value="Unassembled WGS sequence"/>
</dbReference>
<dbReference type="SUPFAM" id="SSF49493">
    <property type="entry name" value="HSP40/DnaJ peptide-binding domain"/>
    <property type="match status" value="2"/>
</dbReference>
<keyword evidence="5 10" id="KW-0862">Zinc</keyword>
<dbReference type="CDD" id="cd06257">
    <property type="entry name" value="DnaJ"/>
    <property type="match status" value="1"/>
</dbReference>
<evidence type="ECO:0000256" key="7">
    <source>
        <dbReference type="ARBA" id="ARBA00023186"/>
    </source>
</evidence>
<dbReference type="GO" id="GO:0006260">
    <property type="term" value="P:DNA replication"/>
    <property type="evidence" value="ECO:0007669"/>
    <property type="project" value="UniProtKB-KW"/>
</dbReference>
<sequence length="340" mass="36788">MEFHPDRNPDNPEAEDLFKDCAEAFEVLSDDQKRQLYDQFGHEGPRGAGFQGFSGTDEIFAHFGDLFGDLFGNLGFNGGGRRRGGPQRGADLKMAMEIPFMEAVEGSEHEITVPKRVECEACDGTGAEPGTSPTTCPDCKGHGQVVHAQGFFRVQTTCPRCRGRGQIIETPCSTCSGSGAVQKETKLTVRIPAGVDDGQTLRVPGGGQPGVLGGPAGNLYVLLRVEPDERFEREEYDIFSEIEISMFQATLGTKVTIPTLTGETELDIDPGTQPESVITRRGEGIPVLGGRGSKGDHHIRVRVTVPKKLTSEQEETLRELAKEMGLDVAAKKKGLLGWLS</sequence>
<keyword evidence="4 10" id="KW-0863">Zinc-finger</keyword>
<dbReference type="PANTHER" id="PTHR43096">
    <property type="entry name" value="DNAJ HOMOLOG 1, MITOCHONDRIAL-RELATED"/>
    <property type="match status" value="1"/>
</dbReference>
<dbReference type="SUPFAM" id="SSF46565">
    <property type="entry name" value="Chaperone J-domain"/>
    <property type="match status" value="1"/>
</dbReference>
<dbReference type="CDD" id="cd10747">
    <property type="entry name" value="DnaJ_C"/>
    <property type="match status" value="1"/>
</dbReference>
<dbReference type="GO" id="GO:0008270">
    <property type="term" value="F:zinc ion binding"/>
    <property type="evidence" value="ECO:0007669"/>
    <property type="project" value="UniProtKB-UniRule"/>
</dbReference>
<dbReference type="FunFam" id="2.10.230.10:FF:000002">
    <property type="entry name" value="Molecular chaperone DnaJ"/>
    <property type="match status" value="1"/>
</dbReference>
<dbReference type="InterPro" id="IPR036869">
    <property type="entry name" value="J_dom_sf"/>
</dbReference>
<comment type="similarity">
    <text evidence="8 10">Belongs to the DnaJ family.</text>
</comment>
<feature type="domain" description="J" evidence="12">
    <location>
        <begin position="1"/>
        <end position="41"/>
    </location>
</feature>
<dbReference type="SUPFAM" id="SSF57938">
    <property type="entry name" value="DnaJ/Hsp40 cysteine-rich domain"/>
    <property type="match status" value="1"/>
</dbReference>
<keyword evidence="10" id="KW-0963">Cytoplasm</keyword>
<dbReference type="Gene3D" id="2.60.260.20">
    <property type="entry name" value="Urease metallochaperone UreE, N-terminal domain"/>
    <property type="match status" value="2"/>
</dbReference>
<dbReference type="InterPro" id="IPR012724">
    <property type="entry name" value="DnaJ"/>
</dbReference>
<evidence type="ECO:0000256" key="4">
    <source>
        <dbReference type="ARBA" id="ARBA00022771"/>
    </source>
</evidence>
<feature type="zinc finger region" description="CR-type" evidence="11">
    <location>
        <begin position="106"/>
        <end position="184"/>
    </location>
</feature>
<feature type="repeat" description="CXXCXGXG motif" evidence="10">
    <location>
        <begin position="172"/>
        <end position="179"/>
    </location>
</feature>
<dbReference type="Gene3D" id="1.10.287.110">
    <property type="entry name" value="DnaJ domain"/>
    <property type="match status" value="1"/>
</dbReference>
<comment type="subunit">
    <text evidence="10">Homodimer.</text>
</comment>
<feature type="binding site" evidence="10">
    <location>
        <position position="158"/>
    </location>
    <ligand>
        <name>Zn(2+)</name>
        <dbReference type="ChEBI" id="CHEBI:29105"/>
        <label>2</label>
    </ligand>
</feature>
<accession>A0A2S9XJH5</accession>
<dbReference type="PANTHER" id="PTHR43096:SF10">
    <property type="entry name" value="CHAPERONE PROTEIN DNAJ A6, CHLOROPLASTIC"/>
    <property type="match status" value="1"/>
</dbReference>
<dbReference type="FunFam" id="2.60.260.20:FF:000005">
    <property type="entry name" value="Chaperone protein dnaJ 1, mitochondrial"/>
    <property type="match status" value="1"/>
</dbReference>
<organism evidence="14 15">
    <name type="scientific">Enhygromyxa salina</name>
    <dbReference type="NCBI Taxonomy" id="215803"/>
    <lineage>
        <taxon>Bacteria</taxon>
        <taxon>Pseudomonadati</taxon>
        <taxon>Myxococcota</taxon>
        <taxon>Polyangia</taxon>
        <taxon>Nannocystales</taxon>
        <taxon>Nannocystaceae</taxon>
        <taxon>Enhygromyxa</taxon>
    </lineage>
</organism>
<dbReference type="NCBIfam" id="NF008035">
    <property type="entry name" value="PRK10767.1"/>
    <property type="match status" value="1"/>
</dbReference>
<feature type="repeat" description="CXXCXGXG motif" evidence="10">
    <location>
        <begin position="136"/>
        <end position="143"/>
    </location>
</feature>
<dbReference type="InterPro" id="IPR001305">
    <property type="entry name" value="HSP_DnaJ_Cys-rich_dom"/>
</dbReference>
<dbReference type="GO" id="GO:0005737">
    <property type="term" value="C:cytoplasm"/>
    <property type="evidence" value="ECO:0007669"/>
    <property type="project" value="UniProtKB-SubCell"/>
</dbReference>
<evidence type="ECO:0000256" key="8">
    <source>
        <dbReference type="ARBA" id="ARBA00061004"/>
    </source>
</evidence>
<dbReference type="PROSITE" id="PS51188">
    <property type="entry name" value="ZF_CR"/>
    <property type="match status" value="1"/>
</dbReference>
<feature type="domain" description="CR-type" evidence="13">
    <location>
        <begin position="106"/>
        <end position="184"/>
    </location>
</feature>
<dbReference type="InterPro" id="IPR002939">
    <property type="entry name" value="DnaJ_C"/>
</dbReference>
<dbReference type="GO" id="GO:0009408">
    <property type="term" value="P:response to heat"/>
    <property type="evidence" value="ECO:0007669"/>
    <property type="project" value="InterPro"/>
</dbReference>
<name>A0A2S9XJH5_9BACT</name>
<feature type="binding site" evidence="10">
    <location>
        <position position="119"/>
    </location>
    <ligand>
        <name>Zn(2+)</name>
        <dbReference type="ChEBI" id="CHEBI:29105"/>
        <label>1</label>
    </ligand>
</feature>
<dbReference type="GO" id="GO:0042026">
    <property type="term" value="P:protein refolding"/>
    <property type="evidence" value="ECO:0007669"/>
    <property type="project" value="TreeGrafter"/>
</dbReference>
<comment type="subcellular location">
    <subcellularLocation>
        <location evidence="10">Cytoplasm</location>
    </subcellularLocation>
</comment>
<dbReference type="HAMAP" id="MF_01152">
    <property type="entry name" value="DnaJ"/>
    <property type="match status" value="1"/>
</dbReference>
<evidence type="ECO:0000256" key="5">
    <source>
        <dbReference type="ARBA" id="ARBA00022833"/>
    </source>
</evidence>
<gene>
    <name evidence="14" type="primary">dnaJ_3</name>
    <name evidence="10" type="synonym">dnaJ</name>
    <name evidence="14" type="ORF">ENSA5_46560</name>
</gene>
<dbReference type="PROSITE" id="PS50076">
    <property type="entry name" value="DNAJ_2"/>
    <property type="match status" value="1"/>
</dbReference>
<feature type="binding site" evidence="10">
    <location>
        <position position="136"/>
    </location>
    <ligand>
        <name>Zn(2+)</name>
        <dbReference type="ChEBI" id="CHEBI:29105"/>
        <label>2</label>
    </ligand>
</feature>
<comment type="function">
    <text evidence="10">Participates actively in the response to hyperosmotic and heat shock by preventing the aggregation of stress-denatured proteins and by disaggregating proteins, also in an autonomous, DnaK-independent fashion. Unfolded proteins bind initially to DnaJ; upon interaction with the DnaJ-bound protein, DnaK hydrolyzes its bound ATP, resulting in the formation of a stable complex. GrpE releases ADP from DnaK; ATP binding to DnaK triggers the release of the substrate protein, thus completing the reaction cycle. Several rounds of ATP-dependent interactions between DnaJ, DnaK and GrpE are required for fully efficient folding. Also involved, together with DnaK and GrpE, in the DNA replication of plasmids through activation of initiation proteins.</text>
</comment>
<dbReference type="Pfam" id="PF00684">
    <property type="entry name" value="DnaJ_CXXCXGXG"/>
    <property type="match status" value="1"/>
</dbReference>
<feature type="binding site" evidence="10">
    <location>
        <position position="122"/>
    </location>
    <ligand>
        <name>Zn(2+)</name>
        <dbReference type="ChEBI" id="CHEBI:29105"/>
        <label>1</label>
    </ligand>
</feature>
<evidence type="ECO:0000259" key="12">
    <source>
        <dbReference type="PROSITE" id="PS50076"/>
    </source>
</evidence>
<dbReference type="PRINTS" id="PR00625">
    <property type="entry name" value="JDOMAIN"/>
</dbReference>
<dbReference type="CDD" id="cd10719">
    <property type="entry name" value="DnaJ_zf"/>
    <property type="match status" value="1"/>
</dbReference>
<dbReference type="InterPro" id="IPR036410">
    <property type="entry name" value="HSP_DnaJ_Cys-rich_dom_sf"/>
</dbReference>
<dbReference type="Pfam" id="PF00226">
    <property type="entry name" value="DnaJ"/>
    <property type="match status" value="1"/>
</dbReference>
<dbReference type="GO" id="GO:0051082">
    <property type="term" value="F:unfolded protein binding"/>
    <property type="evidence" value="ECO:0007669"/>
    <property type="project" value="UniProtKB-UniRule"/>
</dbReference>
<keyword evidence="3 10" id="KW-0677">Repeat</keyword>
<feature type="binding site" evidence="10">
    <location>
        <position position="161"/>
    </location>
    <ligand>
        <name>Zn(2+)</name>
        <dbReference type="ChEBI" id="CHEBI:29105"/>
        <label>2</label>
    </ligand>
</feature>
<feature type="repeat" description="CXXCXGXG motif" evidence="10">
    <location>
        <begin position="119"/>
        <end position="126"/>
    </location>
</feature>
<feature type="binding site" evidence="10">
    <location>
        <position position="175"/>
    </location>
    <ligand>
        <name>Zn(2+)</name>
        <dbReference type="ChEBI" id="CHEBI:29105"/>
        <label>1</label>
    </ligand>
</feature>
<dbReference type="InterPro" id="IPR008971">
    <property type="entry name" value="HSP40/DnaJ_pept-bd"/>
</dbReference>
<reference evidence="14 15" key="1">
    <citation type="submission" date="2018-03" db="EMBL/GenBank/DDBJ databases">
        <title>Draft Genome Sequences of the Obligatory Marine Myxobacteria Enhygromyxa salina SWB005.</title>
        <authorList>
            <person name="Poehlein A."/>
            <person name="Moghaddam J.A."/>
            <person name="Harms H."/>
            <person name="Alanjari M."/>
            <person name="Koenig G.M."/>
            <person name="Daniel R."/>
            <person name="Schaeberle T.F."/>
        </authorList>
    </citation>
    <scope>NUCLEOTIDE SEQUENCE [LARGE SCALE GENOMIC DNA]</scope>
    <source>
        <strain evidence="14 15">SWB005</strain>
    </source>
</reference>
<feature type="repeat" description="CXXCXGXG motif" evidence="10">
    <location>
        <begin position="158"/>
        <end position="165"/>
    </location>
</feature>
<evidence type="ECO:0000259" key="13">
    <source>
        <dbReference type="PROSITE" id="PS51188"/>
    </source>
</evidence>
<keyword evidence="15" id="KW-1185">Reference proteome</keyword>
<evidence type="ECO:0000256" key="11">
    <source>
        <dbReference type="PROSITE-ProRule" id="PRU00546"/>
    </source>
</evidence>
<dbReference type="GO" id="GO:0005524">
    <property type="term" value="F:ATP binding"/>
    <property type="evidence" value="ECO:0007669"/>
    <property type="project" value="InterPro"/>
</dbReference>
<evidence type="ECO:0000256" key="3">
    <source>
        <dbReference type="ARBA" id="ARBA00022737"/>
    </source>
</evidence>
<evidence type="ECO:0000256" key="9">
    <source>
        <dbReference type="ARBA" id="ARBA00067609"/>
    </source>
</evidence>
<keyword evidence="6 10" id="KW-0346">Stress response</keyword>
<evidence type="ECO:0000313" key="15">
    <source>
        <dbReference type="Proteomes" id="UP000237968"/>
    </source>
</evidence>